<dbReference type="PANTHER" id="PTHR37311:SF1">
    <property type="entry name" value="2-PHOSPHOSULFOLACTATE PHOSPHATASE-RELATED"/>
    <property type="match status" value="1"/>
</dbReference>
<evidence type="ECO:0000256" key="5">
    <source>
        <dbReference type="ARBA" id="ARBA00022842"/>
    </source>
</evidence>
<dbReference type="OrthoDB" id="146693at2157"/>
<keyword evidence="9" id="KW-1185">Reference proteome</keyword>
<organism evidence="8 9">
    <name type="scientific">Methanobrevibacter cuticularis</name>
    <dbReference type="NCBI Taxonomy" id="47311"/>
    <lineage>
        <taxon>Archaea</taxon>
        <taxon>Methanobacteriati</taxon>
        <taxon>Methanobacteriota</taxon>
        <taxon>Methanomada group</taxon>
        <taxon>Methanobacteria</taxon>
        <taxon>Methanobacteriales</taxon>
        <taxon>Methanobacteriaceae</taxon>
        <taxon>Methanobrevibacter</taxon>
    </lineage>
</organism>
<evidence type="ECO:0000256" key="4">
    <source>
        <dbReference type="ARBA" id="ARBA00022801"/>
    </source>
</evidence>
<dbReference type="Pfam" id="PF04029">
    <property type="entry name" value="2-ph_phosp"/>
    <property type="match status" value="1"/>
</dbReference>
<dbReference type="InterPro" id="IPR005238">
    <property type="entry name" value="ComB-like"/>
</dbReference>
<dbReference type="GO" id="GO:0019295">
    <property type="term" value="P:coenzyme M biosynthetic process"/>
    <property type="evidence" value="ECO:0007669"/>
    <property type="project" value="InterPro"/>
</dbReference>
<dbReference type="GO" id="GO:0050545">
    <property type="term" value="F:sulfopyruvate decarboxylase activity"/>
    <property type="evidence" value="ECO:0007669"/>
    <property type="project" value="TreeGrafter"/>
</dbReference>
<gene>
    <name evidence="8" type="primary">comB</name>
    <name evidence="8" type="ORF">MBCUT_01670</name>
</gene>
<reference evidence="8 9" key="1">
    <citation type="submission" date="2016-04" db="EMBL/GenBank/DDBJ databases">
        <title>Genome sequence of Methanobrevibacter cuticularis DSM 11139.</title>
        <authorList>
            <person name="Poehlein A."/>
            <person name="Seedorf H."/>
            <person name="Daniel R."/>
        </authorList>
    </citation>
    <scope>NUCLEOTIDE SEQUENCE [LARGE SCALE GENOMIC DNA]</scope>
    <source>
        <strain evidence="8 9">DSM 11139</strain>
    </source>
</reference>
<dbReference type="SUPFAM" id="SSF142823">
    <property type="entry name" value="ComB-like"/>
    <property type="match status" value="1"/>
</dbReference>
<comment type="similarity">
    <text evidence="2">Belongs to the ComB family.</text>
</comment>
<evidence type="ECO:0000313" key="9">
    <source>
        <dbReference type="Proteomes" id="UP000077275"/>
    </source>
</evidence>
<dbReference type="Gene3D" id="3.90.1560.10">
    <property type="entry name" value="ComB-like"/>
    <property type="match status" value="1"/>
</dbReference>
<sequence>MKITLNFERTISTDVSIMVDLLRASTTITMALDKFKEIIPTLTTEQAKKIAIKTGGLLAGERNGATLEGFDIGNSPIDIASYNVNSKLGTDKLILTTSNGTRILEDMDSKVLVGCFANCKSVAKAALKLANNHIDVVMAGVNGNFAIEDFLASGDILYWLQEYKDVYNIDNVEISEYAQGAILAISDDNLVNEAILNSSSAKRLTDIGFKKDVDFCINRNISNNVAIYDNGALKLFK</sequence>
<proteinExistence type="inferred from homology"/>
<comment type="catalytic activity">
    <reaction evidence="6">
        <text>(2R)-O-phospho-3-sulfolactate + H2O = (2R)-3-sulfolactate + phosphate</text>
        <dbReference type="Rhea" id="RHEA:23416"/>
        <dbReference type="ChEBI" id="CHEBI:15377"/>
        <dbReference type="ChEBI" id="CHEBI:15597"/>
        <dbReference type="ChEBI" id="CHEBI:43474"/>
        <dbReference type="ChEBI" id="CHEBI:58738"/>
        <dbReference type="EC" id="3.1.3.71"/>
    </reaction>
</comment>
<keyword evidence="4 8" id="KW-0378">Hydrolase</keyword>
<dbReference type="EMBL" id="LWMW01000022">
    <property type="protein sequence ID" value="KZX17689.1"/>
    <property type="molecule type" value="Genomic_DNA"/>
</dbReference>
<comment type="caution">
    <text evidence="8">The sequence shown here is derived from an EMBL/GenBank/DDBJ whole genome shotgun (WGS) entry which is preliminary data.</text>
</comment>
<dbReference type="GO" id="GO:0050532">
    <property type="term" value="F:2-phosphosulfolactate phosphatase activity"/>
    <property type="evidence" value="ECO:0007669"/>
    <property type="project" value="UniProtKB-UniRule"/>
</dbReference>
<accession>A0A166FHU9</accession>
<comment type="cofactor">
    <cofactor evidence="1">
        <name>Mg(2+)</name>
        <dbReference type="ChEBI" id="CHEBI:18420"/>
    </cofactor>
</comment>
<evidence type="ECO:0000256" key="1">
    <source>
        <dbReference type="ARBA" id="ARBA00001946"/>
    </source>
</evidence>
<dbReference type="AlphaFoldDB" id="A0A166FHU9"/>
<dbReference type="Proteomes" id="UP000077275">
    <property type="component" value="Unassembled WGS sequence"/>
</dbReference>
<evidence type="ECO:0000313" key="8">
    <source>
        <dbReference type="EMBL" id="KZX17689.1"/>
    </source>
</evidence>
<evidence type="ECO:0000256" key="6">
    <source>
        <dbReference type="ARBA" id="ARBA00033711"/>
    </source>
</evidence>
<name>A0A166FHU9_9EURY</name>
<dbReference type="STRING" id="47311.MBCUT_01670"/>
<protein>
    <recommendedName>
        <fullName evidence="3 7">2-phosphosulfolactate phosphatase</fullName>
        <ecNumber evidence="3 7">3.1.3.71</ecNumber>
    </recommendedName>
</protein>
<dbReference type="PATRIC" id="fig|47311.3.peg.175"/>
<dbReference type="EC" id="3.1.3.71" evidence="3 7"/>
<dbReference type="RefSeq" id="WP_067257540.1">
    <property type="nucleotide sequence ID" value="NZ_LWMW01000022.1"/>
</dbReference>
<keyword evidence="5" id="KW-0460">Magnesium</keyword>
<dbReference type="PANTHER" id="PTHR37311">
    <property type="entry name" value="2-PHOSPHOSULFOLACTATE PHOSPHATASE-RELATED"/>
    <property type="match status" value="1"/>
</dbReference>
<dbReference type="InterPro" id="IPR027639">
    <property type="entry name" value="ComB_archaeal"/>
</dbReference>
<dbReference type="GO" id="GO:0000287">
    <property type="term" value="F:magnesium ion binding"/>
    <property type="evidence" value="ECO:0007669"/>
    <property type="project" value="InterPro"/>
</dbReference>
<evidence type="ECO:0000256" key="7">
    <source>
        <dbReference type="NCBIfam" id="TIGR00298"/>
    </source>
</evidence>
<dbReference type="NCBIfam" id="TIGR00298">
    <property type="entry name" value="2-phosphosulfolactate phosphatase"/>
    <property type="match status" value="1"/>
</dbReference>
<evidence type="ECO:0000256" key="3">
    <source>
        <dbReference type="ARBA" id="ARBA00012953"/>
    </source>
</evidence>
<evidence type="ECO:0000256" key="2">
    <source>
        <dbReference type="ARBA" id="ARBA00009997"/>
    </source>
</evidence>
<dbReference type="InterPro" id="IPR036702">
    <property type="entry name" value="ComB-like_sf"/>
</dbReference>